<accession>A0A1L8QSW3</accession>
<reference evidence="2 3" key="1">
    <citation type="submission" date="2014-12" db="EMBL/GenBank/DDBJ databases">
        <title>Draft genome sequences of 29 type strains of Enterococci.</title>
        <authorList>
            <person name="Zhong Z."/>
            <person name="Sun Z."/>
            <person name="Liu W."/>
            <person name="Zhang W."/>
            <person name="Zhang H."/>
        </authorList>
    </citation>
    <scope>NUCLEOTIDE SEQUENCE [LARGE SCALE GENOMIC DNA]</scope>
    <source>
        <strain evidence="2 3">DSM 17690</strain>
    </source>
</reference>
<dbReference type="EMBL" id="JXKD01000007">
    <property type="protein sequence ID" value="OJG10618.1"/>
    <property type="molecule type" value="Genomic_DNA"/>
</dbReference>
<evidence type="ECO:0000313" key="3">
    <source>
        <dbReference type="Proteomes" id="UP000182149"/>
    </source>
</evidence>
<gene>
    <name evidence="2" type="ORF">RU93_GL002134</name>
</gene>
<protein>
    <submittedName>
        <fullName evidence="2">Phage minor structural protein</fullName>
    </submittedName>
</protein>
<evidence type="ECO:0000313" key="2">
    <source>
        <dbReference type="EMBL" id="OJG10618.1"/>
    </source>
</evidence>
<proteinExistence type="predicted"/>
<dbReference type="RefSeq" id="WP_071874831.1">
    <property type="nucleotide sequence ID" value="NZ_JBHSHF010000023.1"/>
</dbReference>
<dbReference type="NCBIfam" id="TIGR01665">
    <property type="entry name" value="put_anti_recept"/>
    <property type="match status" value="1"/>
</dbReference>
<sequence length="523" mass="58511">MYRVTIHSGINDVNGTVIHSPYVSGQKLTAGSIKQVIDGIDSMSFEINLRNAGWGVIKPLTTLIKVINVKTGIVEFDGRILKPKQSMSSGGDFATQYDCESVLAYLLDSSQRHGEYRNMTIAQFLQVILNNHNAQVESHKRFKLGQVTVTNSTDNVYRYLGYENTYDTIKDKLLNRLGGYLVVRRESDGLYLDYLAEIGKTSATEIKLRRNLKDMSREIDPTEVVTRLVPLGAEIQSEDETATDASKARVNIKSVNNNLDYLDDVRLIAEFGIIEKSVVFNDVNQPNILKTRGQQYLTAQKTARNSFDLTFLDLSLNNLDPESVNRGDKYNVYNPIFGINETLQVIQKEINIVNPLDVKANFGDKFKTLTQYQNELNKGMSRYEDLEKSVSNQIQTIGALKTQIDNVSQSVADINTEINESDIPGLVEAIADLNDVVDQLNIAIGNIPNYTPATQTKDGLMSSIDKTKLDEIQLATGTTNGLLAKEDKQKLNRITANTSIDLDQFMLDFLALKEVVENMQPQE</sequence>
<dbReference type="InterPro" id="IPR007119">
    <property type="entry name" value="Phage_tail_spike_N"/>
</dbReference>
<name>A0A1L8QSW3_9ENTE</name>
<dbReference type="AlphaFoldDB" id="A0A1L8QSW3"/>
<dbReference type="STRING" id="328396.RU93_GL002134"/>
<evidence type="ECO:0000259" key="1">
    <source>
        <dbReference type="Pfam" id="PF06605"/>
    </source>
</evidence>
<dbReference type="OrthoDB" id="5056238at2"/>
<organism evidence="2 3">
    <name type="scientific">Enterococcus aquimarinus</name>
    <dbReference type="NCBI Taxonomy" id="328396"/>
    <lineage>
        <taxon>Bacteria</taxon>
        <taxon>Bacillati</taxon>
        <taxon>Bacillota</taxon>
        <taxon>Bacilli</taxon>
        <taxon>Lactobacillales</taxon>
        <taxon>Enterococcaceae</taxon>
        <taxon>Enterococcus</taxon>
    </lineage>
</organism>
<dbReference type="Proteomes" id="UP000182149">
    <property type="component" value="Unassembled WGS sequence"/>
</dbReference>
<feature type="domain" description="Tail spike" evidence="1">
    <location>
        <begin position="108"/>
        <end position="374"/>
    </location>
</feature>
<dbReference type="InterPro" id="IPR010572">
    <property type="entry name" value="Tail_dom"/>
</dbReference>
<comment type="caution">
    <text evidence="2">The sequence shown here is derived from an EMBL/GenBank/DDBJ whole genome shotgun (WGS) entry which is preliminary data.</text>
</comment>
<dbReference type="Pfam" id="PF06605">
    <property type="entry name" value="Prophage_tail"/>
    <property type="match status" value="1"/>
</dbReference>
<keyword evidence="3" id="KW-1185">Reference proteome</keyword>